<organism evidence="2 3">
    <name type="scientific">Nematostella vectensis</name>
    <name type="common">Starlet sea anemone</name>
    <dbReference type="NCBI Taxonomy" id="45351"/>
    <lineage>
        <taxon>Eukaryota</taxon>
        <taxon>Metazoa</taxon>
        <taxon>Cnidaria</taxon>
        <taxon>Anthozoa</taxon>
        <taxon>Hexacorallia</taxon>
        <taxon>Actiniaria</taxon>
        <taxon>Edwardsiidae</taxon>
        <taxon>Nematostella</taxon>
    </lineage>
</organism>
<dbReference type="Proteomes" id="UP000001593">
    <property type="component" value="Unassembled WGS sequence"/>
</dbReference>
<sequence length="324" mass="36857">MSKKTKTTLPLAQHLLEPELQQDVTEKLTLKRKKAKKHFDRGSKELPELNIGEPVRMTSLPKETKKLKKGVCIGKVAPRSYLVDIDGSIYRRNRKFIRNTKDHAEELVRESLPMQHPQPVSVELDTGSTDENHLPTPPEVNPEVTQPPLRTTRSGRITKPPKTKTTLPLAQHLLEPELQQDVTEKLTLKRKKAKKHFDRGSKELPELNIGEPVRMTSLPKETKKLKKGVCIGKVAPRSYLVDIDGSIYRRNRKFIRNTKDHAEELVRESLPMQHPQPVSVELDTGSTDENHLPTPPEVNPEVTQPPLRTTRSGRITKPPVRLDL</sequence>
<feature type="region of interest" description="Disordered" evidence="1">
    <location>
        <begin position="266"/>
        <end position="324"/>
    </location>
</feature>
<evidence type="ECO:0000313" key="2">
    <source>
        <dbReference type="EMBL" id="EDO26301.1"/>
    </source>
</evidence>
<dbReference type="PANTHER" id="PTHR33244:SF3">
    <property type="entry name" value="PEPTIDASE A2 DOMAIN-CONTAINING PROTEIN"/>
    <property type="match status" value="1"/>
</dbReference>
<proteinExistence type="predicted"/>
<dbReference type="HOGENOM" id="CLU_858693_0_0_1"/>
<dbReference type="AlphaFoldDB" id="A7TCD2"/>
<evidence type="ECO:0000256" key="1">
    <source>
        <dbReference type="SAM" id="MobiDB-lite"/>
    </source>
</evidence>
<evidence type="ECO:0000313" key="3">
    <source>
        <dbReference type="Proteomes" id="UP000001593"/>
    </source>
</evidence>
<accession>A7TCD2</accession>
<protein>
    <submittedName>
        <fullName evidence="2">Uncharacterized protein</fullName>
    </submittedName>
</protein>
<dbReference type="PANTHER" id="PTHR33244">
    <property type="entry name" value="INTEGRASE CATALYTIC DOMAIN-CONTAINING PROTEIN-RELATED"/>
    <property type="match status" value="1"/>
</dbReference>
<feature type="region of interest" description="Disordered" evidence="1">
    <location>
        <begin position="115"/>
        <end position="163"/>
    </location>
</feature>
<name>A7TCD2_NEMVE</name>
<gene>
    <name evidence="2" type="ORF">NEMVEDRAFT_v1g225192</name>
</gene>
<dbReference type="EMBL" id="DS476233">
    <property type="protein sequence ID" value="EDO26301.1"/>
    <property type="molecule type" value="Genomic_DNA"/>
</dbReference>
<reference evidence="2 3" key="1">
    <citation type="journal article" date="2007" name="Science">
        <title>Sea anemone genome reveals ancestral eumetazoan gene repertoire and genomic organization.</title>
        <authorList>
            <person name="Putnam N.H."/>
            <person name="Srivastava M."/>
            <person name="Hellsten U."/>
            <person name="Dirks B."/>
            <person name="Chapman J."/>
            <person name="Salamov A."/>
            <person name="Terry A."/>
            <person name="Shapiro H."/>
            <person name="Lindquist E."/>
            <person name="Kapitonov V.V."/>
            <person name="Jurka J."/>
            <person name="Genikhovich G."/>
            <person name="Grigoriev I.V."/>
            <person name="Lucas S.M."/>
            <person name="Steele R.E."/>
            <person name="Finnerty J.R."/>
            <person name="Technau U."/>
            <person name="Martindale M.Q."/>
            <person name="Rokhsar D.S."/>
        </authorList>
    </citation>
    <scope>NUCLEOTIDE SEQUENCE [LARGE SCALE GENOMIC DNA]</scope>
    <source>
        <strain evidence="3">CH2 X CH6</strain>
    </source>
</reference>
<dbReference type="STRING" id="45351.A7TCD2"/>
<dbReference type="InParanoid" id="A7TCD2"/>
<keyword evidence="3" id="KW-1185">Reference proteome</keyword>